<proteinExistence type="predicted"/>
<evidence type="ECO:0000313" key="1">
    <source>
        <dbReference type="EMBL" id="OAX84918.1"/>
    </source>
</evidence>
<protein>
    <submittedName>
        <fullName evidence="1">Uncharacterized protein</fullName>
    </submittedName>
</protein>
<name>A0A1B7P7F3_9EURO</name>
<dbReference type="AlphaFoldDB" id="A0A1B7P7F3"/>
<accession>A0A1B7P7F3</accession>
<gene>
    <name evidence="1" type="ORF">ACJ72_00704</name>
</gene>
<keyword evidence="2" id="KW-1185">Reference proteome</keyword>
<dbReference type="Proteomes" id="UP000091918">
    <property type="component" value="Unassembled WGS sequence"/>
</dbReference>
<reference evidence="1 2" key="1">
    <citation type="submission" date="2015-07" db="EMBL/GenBank/DDBJ databases">
        <title>Emmonsia species relationships and genome sequence.</title>
        <authorList>
            <person name="Cuomo C.A."/>
            <person name="Schwartz I.S."/>
            <person name="Kenyon C."/>
            <person name="de Hoog G.S."/>
            <person name="Govender N.P."/>
            <person name="Botha A."/>
            <person name="Moreno L."/>
            <person name="de Vries M."/>
            <person name="Munoz J.F."/>
            <person name="Stielow J.B."/>
        </authorList>
    </citation>
    <scope>NUCLEOTIDE SEQUENCE [LARGE SCALE GENOMIC DNA]</scope>
    <source>
        <strain evidence="1 2">CBS 136260</strain>
    </source>
</reference>
<organism evidence="1 2">
    <name type="scientific">Emergomyces africanus</name>
    <dbReference type="NCBI Taxonomy" id="1955775"/>
    <lineage>
        <taxon>Eukaryota</taxon>
        <taxon>Fungi</taxon>
        <taxon>Dikarya</taxon>
        <taxon>Ascomycota</taxon>
        <taxon>Pezizomycotina</taxon>
        <taxon>Eurotiomycetes</taxon>
        <taxon>Eurotiomycetidae</taxon>
        <taxon>Onygenales</taxon>
        <taxon>Ajellomycetaceae</taxon>
        <taxon>Emergomyces</taxon>
    </lineage>
</organism>
<evidence type="ECO:0000313" key="2">
    <source>
        <dbReference type="Proteomes" id="UP000091918"/>
    </source>
</evidence>
<comment type="caution">
    <text evidence="1">The sequence shown here is derived from an EMBL/GenBank/DDBJ whole genome shotgun (WGS) entry which is preliminary data.</text>
</comment>
<dbReference type="EMBL" id="LGUA01000040">
    <property type="protein sequence ID" value="OAX84918.1"/>
    <property type="molecule type" value="Genomic_DNA"/>
</dbReference>
<sequence>MAHGRHHLVSRQNGRRPALVFLKFCVAAVEKPVRLSYYVQRIRLRILCGPPGNIDDVDSCKKRVWCEYITIIVGQGREVRRHE</sequence>